<feature type="transmembrane region" description="Helical" evidence="1">
    <location>
        <begin position="183"/>
        <end position="205"/>
    </location>
</feature>
<feature type="transmembrane region" description="Helical" evidence="1">
    <location>
        <begin position="144"/>
        <end position="163"/>
    </location>
</feature>
<accession>A0ABT7PJ89</accession>
<dbReference type="Pfam" id="PF04307">
    <property type="entry name" value="YdjM"/>
    <property type="match status" value="1"/>
</dbReference>
<dbReference type="EMBL" id="JASZZN010000008">
    <property type="protein sequence ID" value="MDM4016403.1"/>
    <property type="molecule type" value="Genomic_DNA"/>
</dbReference>
<keyword evidence="1" id="KW-1133">Transmembrane helix</keyword>
<keyword evidence="2" id="KW-0378">Hydrolase</keyword>
<organism evidence="2 3">
    <name type="scientific">Roseiconus lacunae</name>
    <dbReference type="NCBI Taxonomy" id="2605694"/>
    <lineage>
        <taxon>Bacteria</taxon>
        <taxon>Pseudomonadati</taxon>
        <taxon>Planctomycetota</taxon>
        <taxon>Planctomycetia</taxon>
        <taxon>Pirellulales</taxon>
        <taxon>Pirellulaceae</taxon>
        <taxon>Roseiconus</taxon>
    </lineage>
</organism>
<dbReference type="GO" id="GO:0016787">
    <property type="term" value="F:hydrolase activity"/>
    <property type="evidence" value="ECO:0007669"/>
    <property type="project" value="UniProtKB-KW"/>
</dbReference>
<gene>
    <name evidence="2" type="ORF">QTN89_13245</name>
</gene>
<feature type="transmembrane region" description="Helical" evidence="1">
    <location>
        <begin position="114"/>
        <end position="132"/>
    </location>
</feature>
<protein>
    <submittedName>
        <fullName evidence="2">Metal-dependent hydrolase</fullName>
    </submittedName>
</protein>
<keyword evidence="1" id="KW-0812">Transmembrane</keyword>
<sequence length="247" mass="27226">MADFKTHITASTAVGAAYGYWGVTSQSMTLETSILAGGLCSVSGMLPDLDSDGGIPLREISMFAAAVVPMMMLNRFRDLDLSHESMALAAMLIYVVIRFVAFEFFKRFTVHRGMWHSIPAAASAGLIAYLVMPCPINAERAYKAVAVVVGFMVHLILDEIWAVEVGVGRLRTKKSFGTALKFLGTNPLANVIVYAMLFALIYIAASDNQIAGRLRERARYDLTEQDSWSAPGWQPPMFRASRPQDYR</sequence>
<dbReference type="Proteomes" id="UP001239462">
    <property type="component" value="Unassembled WGS sequence"/>
</dbReference>
<evidence type="ECO:0000313" key="2">
    <source>
        <dbReference type="EMBL" id="MDM4016403.1"/>
    </source>
</evidence>
<proteinExistence type="predicted"/>
<evidence type="ECO:0000313" key="3">
    <source>
        <dbReference type="Proteomes" id="UP001239462"/>
    </source>
</evidence>
<dbReference type="InterPro" id="IPR007404">
    <property type="entry name" value="YdjM-like"/>
</dbReference>
<name>A0ABT7PJ89_9BACT</name>
<feature type="transmembrane region" description="Helical" evidence="1">
    <location>
        <begin position="85"/>
        <end position="102"/>
    </location>
</feature>
<keyword evidence="1" id="KW-0472">Membrane</keyword>
<comment type="caution">
    <text evidence="2">The sequence shown here is derived from an EMBL/GenBank/DDBJ whole genome shotgun (WGS) entry which is preliminary data.</text>
</comment>
<dbReference type="RefSeq" id="WP_289164039.1">
    <property type="nucleotide sequence ID" value="NZ_JASZZN010000008.1"/>
</dbReference>
<reference evidence="2 3" key="1">
    <citation type="submission" date="2023-06" db="EMBL/GenBank/DDBJ databases">
        <title>Roseiconus lacunae JC819 isolated from Gulf of Mannar region, Tamil Nadu.</title>
        <authorList>
            <person name="Pk S."/>
            <person name="Ch S."/>
            <person name="Ch V.R."/>
        </authorList>
    </citation>
    <scope>NUCLEOTIDE SEQUENCE [LARGE SCALE GENOMIC DNA]</scope>
    <source>
        <strain evidence="2 3">JC819</strain>
    </source>
</reference>
<keyword evidence="3" id="KW-1185">Reference proteome</keyword>
<evidence type="ECO:0000256" key="1">
    <source>
        <dbReference type="SAM" id="Phobius"/>
    </source>
</evidence>